<dbReference type="Proteomes" id="UP001062846">
    <property type="component" value="Chromosome 9"/>
</dbReference>
<protein>
    <submittedName>
        <fullName evidence="1">Uncharacterized protein</fullName>
    </submittedName>
</protein>
<name>A0ACC0MHZ4_RHOML</name>
<evidence type="ECO:0000313" key="1">
    <source>
        <dbReference type="EMBL" id="KAI8540509.1"/>
    </source>
</evidence>
<sequence length="69" mass="8139">MRKKNIPIIQGGSHHPTNYIHHLPITYRPNTKQKEEERGKRKGRFCSILRSAIYIKFRQGKSYTKNSLS</sequence>
<accession>A0ACC0MHZ4</accession>
<reference evidence="1" key="1">
    <citation type="submission" date="2022-02" db="EMBL/GenBank/DDBJ databases">
        <title>Plant Genome Project.</title>
        <authorList>
            <person name="Zhang R.-G."/>
        </authorList>
    </citation>
    <scope>NUCLEOTIDE SEQUENCE</scope>
    <source>
        <strain evidence="1">AT1</strain>
    </source>
</reference>
<organism evidence="1 2">
    <name type="scientific">Rhododendron molle</name>
    <name type="common">Chinese azalea</name>
    <name type="synonym">Azalea mollis</name>
    <dbReference type="NCBI Taxonomy" id="49168"/>
    <lineage>
        <taxon>Eukaryota</taxon>
        <taxon>Viridiplantae</taxon>
        <taxon>Streptophyta</taxon>
        <taxon>Embryophyta</taxon>
        <taxon>Tracheophyta</taxon>
        <taxon>Spermatophyta</taxon>
        <taxon>Magnoliopsida</taxon>
        <taxon>eudicotyledons</taxon>
        <taxon>Gunneridae</taxon>
        <taxon>Pentapetalae</taxon>
        <taxon>asterids</taxon>
        <taxon>Ericales</taxon>
        <taxon>Ericaceae</taxon>
        <taxon>Ericoideae</taxon>
        <taxon>Rhodoreae</taxon>
        <taxon>Rhododendron</taxon>
    </lineage>
</organism>
<dbReference type="EMBL" id="CM046396">
    <property type="protein sequence ID" value="KAI8540509.1"/>
    <property type="molecule type" value="Genomic_DNA"/>
</dbReference>
<gene>
    <name evidence="1" type="ORF">RHMOL_Rhmol09G0269000</name>
</gene>
<comment type="caution">
    <text evidence="1">The sequence shown here is derived from an EMBL/GenBank/DDBJ whole genome shotgun (WGS) entry which is preliminary data.</text>
</comment>
<evidence type="ECO:0000313" key="2">
    <source>
        <dbReference type="Proteomes" id="UP001062846"/>
    </source>
</evidence>
<proteinExistence type="predicted"/>
<keyword evidence="2" id="KW-1185">Reference proteome</keyword>